<keyword evidence="1" id="KW-0472">Membrane</keyword>
<protein>
    <recommendedName>
        <fullName evidence="4">DUF5683 domain-containing protein</fullName>
    </recommendedName>
</protein>
<sequence length="172" mass="19143">MKFFLINLQNVFFVTILAIFLLPIKNIMPDEISDKNEKKPSSFYLFGFGIAGILVGGSEYNENEPNYYAAKHRFNSGKNQAIAAYLITGNSYFGDALGVYTLFKYGPDLSSTRQELLLDKSIFQVGCVLLAGAAVAYVFEKTVFVNKRTGNSLSISIKPTKSSIELGMIFRF</sequence>
<evidence type="ECO:0008006" key="4">
    <source>
        <dbReference type="Google" id="ProtNLM"/>
    </source>
</evidence>
<dbReference type="EMBL" id="MCRM02000007">
    <property type="protein sequence ID" value="PNV75274.1"/>
    <property type="molecule type" value="Genomic_DNA"/>
</dbReference>
<evidence type="ECO:0000256" key="1">
    <source>
        <dbReference type="SAM" id="Phobius"/>
    </source>
</evidence>
<evidence type="ECO:0000313" key="3">
    <source>
        <dbReference type="Proteomes" id="UP000094669"/>
    </source>
</evidence>
<keyword evidence="3" id="KW-1185">Reference proteome</keyword>
<feature type="transmembrane region" description="Helical" evidence="1">
    <location>
        <begin position="44"/>
        <end position="61"/>
    </location>
</feature>
<keyword evidence="1" id="KW-1133">Transmembrane helix</keyword>
<dbReference type="Proteomes" id="UP000094669">
    <property type="component" value="Unassembled WGS sequence"/>
</dbReference>
<comment type="caution">
    <text evidence="2">The sequence shown here is derived from an EMBL/GenBank/DDBJ whole genome shotgun (WGS) entry which is preliminary data.</text>
</comment>
<feature type="transmembrane region" description="Helical" evidence="1">
    <location>
        <begin position="122"/>
        <end position="139"/>
    </location>
</feature>
<organism evidence="2 3">
    <name type="scientific">Leptospira inadai serovar Lyme</name>
    <dbReference type="NCBI Taxonomy" id="293084"/>
    <lineage>
        <taxon>Bacteria</taxon>
        <taxon>Pseudomonadati</taxon>
        <taxon>Spirochaetota</taxon>
        <taxon>Spirochaetia</taxon>
        <taxon>Leptospirales</taxon>
        <taxon>Leptospiraceae</taxon>
        <taxon>Leptospira</taxon>
    </lineage>
</organism>
<accession>A0ABX4YJE5</accession>
<name>A0ABX4YJE5_9LEPT</name>
<keyword evidence="1" id="KW-0812">Transmembrane</keyword>
<gene>
    <name evidence="2" type="ORF">BES34_008390</name>
</gene>
<feature type="transmembrane region" description="Helical" evidence="1">
    <location>
        <begin position="82"/>
        <end position="102"/>
    </location>
</feature>
<proteinExistence type="predicted"/>
<feature type="transmembrane region" description="Helical" evidence="1">
    <location>
        <begin position="7"/>
        <end position="24"/>
    </location>
</feature>
<dbReference type="RefSeq" id="WP_010416627.1">
    <property type="nucleotide sequence ID" value="NZ_MCRM02000007.1"/>
</dbReference>
<evidence type="ECO:0000313" key="2">
    <source>
        <dbReference type="EMBL" id="PNV75274.1"/>
    </source>
</evidence>
<reference evidence="2" key="1">
    <citation type="submission" date="2018-01" db="EMBL/GenBank/DDBJ databases">
        <title>Genomic characterization of Leptospira inadai serogroup Lyme isolated from captured rat in Brazil and comparative analysis with human reference strain.</title>
        <authorList>
            <person name="Moreno L.Z."/>
            <person name="Loureiro A.P."/>
            <person name="Miraglia F."/>
            <person name="Kremer F.S."/>
            <person name="Eslabao M.R."/>
            <person name="Dellagostin O.A."/>
            <person name="Lilenbaum W."/>
            <person name="Moreno A.M."/>
        </authorList>
    </citation>
    <scope>NUCLEOTIDE SEQUENCE [LARGE SCALE GENOMIC DNA]</scope>
    <source>
        <strain evidence="2">M34/99</strain>
    </source>
</reference>